<evidence type="ECO:0000313" key="5">
    <source>
        <dbReference type="Proteomes" id="UP000006241"/>
    </source>
</evidence>
<dbReference type="Gene3D" id="3.40.30.10">
    <property type="entry name" value="Glutaredoxin"/>
    <property type="match status" value="1"/>
</dbReference>
<protein>
    <submittedName>
        <fullName evidence="4">Thioredoxin</fullName>
    </submittedName>
</protein>
<dbReference type="EMBL" id="ACHB01000069">
    <property type="protein sequence ID" value="EEI91529.1"/>
    <property type="molecule type" value="Genomic_DNA"/>
</dbReference>
<gene>
    <name evidence="4" type="ORF">HMPREF0765_2839</name>
</gene>
<reference evidence="4 5" key="1">
    <citation type="submission" date="2009-01" db="EMBL/GenBank/DDBJ databases">
        <authorList>
            <person name="Qin X."/>
            <person name="Bachman B."/>
            <person name="Battles P."/>
            <person name="Bell A."/>
            <person name="Bess C."/>
            <person name="Bickham C."/>
            <person name="Chaboub L."/>
            <person name="Chen D."/>
            <person name="Coyle M."/>
            <person name="Deiros D.R."/>
            <person name="Dinh H."/>
            <person name="Forbes L."/>
            <person name="Fowler G."/>
            <person name="Francisco L."/>
            <person name="Fu Q."/>
            <person name="Gubbala S."/>
            <person name="Hale W."/>
            <person name="Han Y."/>
            <person name="Hemphill L."/>
            <person name="Highlander S.K."/>
            <person name="Hirani K."/>
            <person name="Hogues M."/>
            <person name="Jackson L."/>
            <person name="Jakkamsetti A."/>
            <person name="Javaid M."/>
            <person name="Jiang H."/>
            <person name="Korchina V."/>
            <person name="Kovar C."/>
            <person name="Lara F."/>
            <person name="Lee S."/>
            <person name="Mata R."/>
            <person name="Mathew T."/>
            <person name="Moen C."/>
            <person name="Morales K."/>
            <person name="Munidasa M."/>
            <person name="Nazareth L."/>
            <person name="Ngo R."/>
            <person name="Nguyen L."/>
            <person name="Okwuonu G."/>
            <person name="Ongeri F."/>
            <person name="Patil S."/>
            <person name="Petrosino J."/>
            <person name="Pham C."/>
            <person name="Pham P."/>
            <person name="Pu L.-L."/>
            <person name="Puazo M."/>
            <person name="Raj R."/>
            <person name="Reid J."/>
            <person name="Rouhana J."/>
            <person name="Saada N."/>
            <person name="Shang Y."/>
            <person name="Simmons D."/>
            <person name="Thornton R."/>
            <person name="Warren J."/>
            <person name="Weissenberger G."/>
            <person name="Zhang J."/>
            <person name="Zhang L."/>
            <person name="Zhou C."/>
            <person name="Zhu D."/>
            <person name="Muzny D."/>
            <person name="Worley K."/>
            <person name="Gibbs R."/>
        </authorList>
    </citation>
    <scope>NUCLEOTIDE SEQUENCE [LARGE SCALE GENOMIC DNA]</scope>
    <source>
        <strain evidence="4 5">ATCC 33300</strain>
    </source>
</reference>
<dbReference type="Proteomes" id="UP000006241">
    <property type="component" value="Unassembled WGS sequence"/>
</dbReference>
<dbReference type="PROSITE" id="PS51352">
    <property type="entry name" value="THIOREDOXIN_2"/>
    <property type="match status" value="1"/>
</dbReference>
<dbReference type="InterPro" id="IPR017937">
    <property type="entry name" value="Thioredoxin_CS"/>
</dbReference>
<evidence type="ECO:0000256" key="1">
    <source>
        <dbReference type="ARBA" id="ARBA00023284"/>
    </source>
</evidence>
<dbReference type="RefSeq" id="WP_003008271.1">
    <property type="nucleotide sequence ID" value="NZ_GG668632.1"/>
</dbReference>
<dbReference type="Pfam" id="PF13098">
    <property type="entry name" value="Thioredoxin_2"/>
    <property type="match status" value="1"/>
</dbReference>
<feature type="domain" description="Thioredoxin" evidence="3">
    <location>
        <begin position="9"/>
        <end position="149"/>
    </location>
</feature>
<name>C2FZT3_SPHSI</name>
<accession>C2FZT3</accession>
<dbReference type="GO" id="GO:0045454">
    <property type="term" value="P:cell redox homeostasis"/>
    <property type="evidence" value="ECO:0007669"/>
    <property type="project" value="TreeGrafter"/>
</dbReference>
<evidence type="ECO:0000313" key="4">
    <source>
        <dbReference type="EMBL" id="EEI91529.1"/>
    </source>
</evidence>
<dbReference type="HOGENOM" id="CLU_032298_1_0_10"/>
<organism evidence="4 5">
    <name type="scientific">Sphingobacterium spiritivorum ATCC 33300</name>
    <dbReference type="NCBI Taxonomy" id="525372"/>
    <lineage>
        <taxon>Bacteria</taxon>
        <taxon>Pseudomonadati</taxon>
        <taxon>Bacteroidota</taxon>
        <taxon>Sphingobacteriia</taxon>
        <taxon>Sphingobacteriales</taxon>
        <taxon>Sphingobacteriaceae</taxon>
        <taxon>Sphingobacterium</taxon>
    </lineage>
</organism>
<dbReference type="Gene3D" id="1.25.40.10">
    <property type="entry name" value="Tetratricopeptide repeat domain"/>
    <property type="match status" value="1"/>
</dbReference>
<dbReference type="AlphaFoldDB" id="C2FZT3"/>
<dbReference type="InterPro" id="IPR013766">
    <property type="entry name" value="Thioredoxin_domain"/>
</dbReference>
<proteinExistence type="predicted"/>
<keyword evidence="2" id="KW-0732">Signal</keyword>
<keyword evidence="1" id="KW-0676">Redox-active center</keyword>
<dbReference type="GO" id="GO:0006950">
    <property type="term" value="P:response to stress"/>
    <property type="evidence" value="ECO:0007669"/>
    <property type="project" value="UniProtKB-ARBA"/>
</dbReference>
<sequence>MKTKKLIILFLLAPLLSFAQESGIKFEHGLSWNQIKEKAKKENKHIFVDCFTTWCGPCKYMANTIFSQPKVGDFFNSNFINAKIQMDQTKDDSEDIKAWYAEASRFEKEYNVRAYPTFLIFDPNGTLVHRIVGGGEADEFIAKAKEGLDPSTQYHTLLSKFEAKPDDVQIARKLAVAAENAYDQETLKKAQIAIINSMSEQELFQKENADILLKSATTPDSKSYQLIKNNIAKIDAVLGQGSANSTMAVVLMRELVLPLVKKDENINLDDVQQQLAKSHPEVDMTGMFVRFKPQFYFSKKDWPAFKDAVNTYINTSKVDANQLNSFAWTIFENCEDKACIESALAWSKKSLEAGDENAAYLDTYANLLYKKGNKDEAITTQEKAVAAADDDSKAELQVNLDKMRNGQPTW</sequence>
<dbReference type="PROSITE" id="PS00194">
    <property type="entry name" value="THIOREDOXIN_1"/>
    <property type="match status" value="1"/>
</dbReference>
<dbReference type="GO" id="GO:0015035">
    <property type="term" value="F:protein-disulfide reductase activity"/>
    <property type="evidence" value="ECO:0007669"/>
    <property type="project" value="TreeGrafter"/>
</dbReference>
<dbReference type="InterPro" id="IPR036249">
    <property type="entry name" value="Thioredoxin-like_sf"/>
</dbReference>
<comment type="caution">
    <text evidence="4">The sequence shown here is derived from an EMBL/GenBank/DDBJ whole genome shotgun (WGS) entry which is preliminary data.</text>
</comment>
<dbReference type="SUPFAM" id="SSF52833">
    <property type="entry name" value="Thioredoxin-like"/>
    <property type="match status" value="1"/>
</dbReference>
<dbReference type="PANTHER" id="PTHR32234:SF0">
    <property type="entry name" value="THIOL:DISULFIDE INTERCHANGE PROTEIN DSBD"/>
    <property type="match status" value="1"/>
</dbReference>
<dbReference type="InterPro" id="IPR011990">
    <property type="entry name" value="TPR-like_helical_dom_sf"/>
</dbReference>
<evidence type="ECO:0000256" key="2">
    <source>
        <dbReference type="SAM" id="SignalP"/>
    </source>
</evidence>
<feature type="chain" id="PRO_5002912188" evidence="2">
    <location>
        <begin position="20"/>
        <end position="410"/>
    </location>
</feature>
<feature type="signal peptide" evidence="2">
    <location>
        <begin position="1"/>
        <end position="19"/>
    </location>
</feature>
<dbReference type="PANTHER" id="PTHR32234">
    <property type="entry name" value="THIOL:DISULFIDE INTERCHANGE PROTEIN DSBD"/>
    <property type="match status" value="1"/>
</dbReference>
<dbReference type="SUPFAM" id="SSF48452">
    <property type="entry name" value="TPR-like"/>
    <property type="match status" value="1"/>
</dbReference>
<dbReference type="InterPro" id="IPR012336">
    <property type="entry name" value="Thioredoxin-like_fold"/>
</dbReference>
<evidence type="ECO:0000259" key="3">
    <source>
        <dbReference type="PROSITE" id="PS51352"/>
    </source>
</evidence>